<evidence type="ECO:0000256" key="1">
    <source>
        <dbReference type="ARBA" id="ARBA00009156"/>
    </source>
</evidence>
<dbReference type="PANTHER" id="PTHR43095:SF3">
    <property type="entry name" value="L-XYLULOSE_3-KETO-L-GULONATE KINASE"/>
    <property type="match status" value="1"/>
</dbReference>
<evidence type="ECO:0000256" key="3">
    <source>
        <dbReference type="ARBA" id="ARBA00022777"/>
    </source>
</evidence>
<evidence type="ECO:0000256" key="2">
    <source>
        <dbReference type="ARBA" id="ARBA00022679"/>
    </source>
</evidence>
<dbReference type="InterPro" id="IPR050406">
    <property type="entry name" value="FGGY_Carb_Kinase"/>
</dbReference>
<sequence>MVCILGIDSGLTVTKAVIFDETGQTLAVARRRIPQSIPRPRHVERDMTGLWTETAAAIREAIAASGRPADDIAAIAATAHGDGLYLLDRSRQPLGPGILSLDSRAGQILDGWSRSDTCARALALTGQEPHLSAPSTLLAWIREEEPERYAQIGHIVGCKDWLRFCLTGTIGTDRTEASTSFTDVQSQAYAPEALAIFGLTAISHALAPVSGSAEIVGHVTADAARQTGLLEGTPVAAGLHDVTASALGVGGQRLGTVDIVAGTYSINEVVSHEPRVDPRWFCRNAIQPGQWNAMSISPASATNYDWFLDRLCGAERQAADRDGTDIHAALARGLDAALARPSTLLFHPFLFGSPHGSSASAGFVGLHGWHDRDDMLRAVIEGIAFNHRYHVDALHDAFPFTGARLTGGIARNATVAQLFADILSLPVTVSQTEEAAAWGAALCAGAAIGLFETPMADPRGAAADGRTFLPRPDHAAAYERRYTAYAALTQALAPVWPQLEALGDAGRAS</sequence>
<dbReference type="InterPro" id="IPR043129">
    <property type="entry name" value="ATPase_NBD"/>
</dbReference>
<dbReference type="AlphaFoldDB" id="A0A0P0Z353"/>
<evidence type="ECO:0000313" key="7">
    <source>
        <dbReference type="EMBL" id="BAT28469.1"/>
    </source>
</evidence>
<dbReference type="CDD" id="cd07802">
    <property type="entry name" value="ASKHA_NBD_FGGY_EcLyxK-like"/>
    <property type="match status" value="1"/>
</dbReference>
<dbReference type="OrthoDB" id="9805576at2"/>
<dbReference type="GO" id="GO:0016773">
    <property type="term" value="F:phosphotransferase activity, alcohol group as acceptor"/>
    <property type="evidence" value="ECO:0007669"/>
    <property type="project" value="InterPro"/>
</dbReference>
<dbReference type="InterPro" id="IPR018485">
    <property type="entry name" value="FGGY_C"/>
</dbReference>
<feature type="domain" description="Carbohydrate kinase FGGY N-terminal" evidence="5">
    <location>
        <begin position="4"/>
        <end position="248"/>
    </location>
</feature>
<evidence type="ECO:0000259" key="5">
    <source>
        <dbReference type="Pfam" id="PF00370"/>
    </source>
</evidence>
<dbReference type="Pfam" id="PF00370">
    <property type="entry name" value="FGGY_N"/>
    <property type="match status" value="1"/>
</dbReference>
<feature type="domain" description="Carbohydrate kinase FGGY C-terminal" evidence="6">
    <location>
        <begin position="259"/>
        <end position="447"/>
    </location>
</feature>
<name>A0A0P0Z353_9HYPH</name>
<evidence type="ECO:0000256" key="4">
    <source>
        <dbReference type="RuleBase" id="RU003733"/>
    </source>
</evidence>
<dbReference type="EMBL" id="LC066377">
    <property type="protein sequence ID" value="BAT28469.1"/>
    <property type="molecule type" value="Genomic_DNA"/>
</dbReference>
<dbReference type="Pfam" id="PF02782">
    <property type="entry name" value="FGGY_C"/>
    <property type="match status" value="1"/>
</dbReference>
<keyword evidence="2 4" id="KW-0808">Transferase</keyword>
<keyword evidence="3 4" id="KW-0418">Kinase</keyword>
<dbReference type="PIRSF" id="PIRSF000538">
    <property type="entry name" value="GlpK"/>
    <property type="match status" value="1"/>
</dbReference>
<protein>
    <submittedName>
        <fullName evidence="7">Pentulose/hexulose kinase</fullName>
    </submittedName>
</protein>
<dbReference type="SUPFAM" id="SSF53067">
    <property type="entry name" value="Actin-like ATPase domain"/>
    <property type="match status" value="2"/>
</dbReference>
<dbReference type="InterPro" id="IPR000577">
    <property type="entry name" value="Carb_kinase_FGGY"/>
</dbReference>
<dbReference type="PANTHER" id="PTHR43095">
    <property type="entry name" value="SUGAR KINASE"/>
    <property type="match status" value="1"/>
</dbReference>
<dbReference type="RefSeq" id="WP_062226087.1">
    <property type="nucleotide sequence ID" value="NZ_BBWR01000002.1"/>
</dbReference>
<dbReference type="Gene3D" id="3.30.420.40">
    <property type="match status" value="2"/>
</dbReference>
<proteinExistence type="inferred from homology"/>
<dbReference type="InterPro" id="IPR018483">
    <property type="entry name" value="Carb_kinase_FGGY_CS"/>
</dbReference>
<dbReference type="InterPro" id="IPR018484">
    <property type="entry name" value="FGGY_N"/>
</dbReference>
<accession>A0A0P0Z353</accession>
<dbReference type="PROSITE" id="PS00445">
    <property type="entry name" value="FGGY_KINASES_2"/>
    <property type="match status" value="1"/>
</dbReference>
<dbReference type="GO" id="GO:0016301">
    <property type="term" value="F:kinase activity"/>
    <property type="evidence" value="ECO:0007669"/>
    <property type="project" value="UniProtKB-KW"/>
</dbReference>
<reference evidence="7" key="1">
    <citation type="journal article" date="2015" name="Proc. Natl. Acad. Sci. U.S.A.">
        <title>Bacterial clade with the ribosomal RNA operon on a small plasmid rather than the chromosome.</title>
        <authorList>
            <person name="Anda M."/>
            <person name="Ohtsubo Y."/>
            <person name="Okubo T."/>
            <person name="Sugawara M."/>
            <person name="Nagata Y."/>
            <person name="Tsuda M."/>
            <person name="Minamisawa K."/>
            <person name="Mitsui H."/>
        </authorList>
    </citation>
    <scope>NUCLEOTIDE SEQUENCE</scope>
    <source>
        <strain evidence="7">JCM 14755</strain>
    </source>
</reference>
<organism evidence="7">
    <name type="scientific">Aureimonas frigidaquae</name>
    <dbReference type="NCBI Taxonomy" id="424757"/>
    <lineage>
        <taxon>Bacteria</taxon>
        <taxon>Pseudomonadati</taxon>
        <taxon>Pseudomonadota</taxon>
        <taxon>Alphaproteobacteria</taxon>
        <taxon>Hyphomicrobiales</taxon>
        <taxon>Aurantimonadaceae</taxon>
        <taxon>Aureimonas</taxon>
    </lineage>
</organism>
<comment type="similarity">
    <text evidence="1 4">Belongs to the FGGY kinase family.</text>
</comment>
<dbReference type="GO" id="GO:0005975">
    <property type="term" value="P:carbohydrate metabolic process"/>
    <property type="evidence" value="ECO:0007669"/>
    <property type="project" value="InterPro"/>
</dbReference>
<evidence type="ECO:0000259" key="6">
    <source>
        <dbReference type="Pfam" id="PF02782"/>
    </source>
</evidence>